<comment type="caution">
    <text evidence="1">The sequence shown here is derived from an EMBL/GenBank/DDBJ whole genome shotgun (WGS) entry which is preliminary data.</text>
</comment>
<dbReference type="RefSeq" id="WP_097554476.1">
    <property type="nucleotide sequence ID" value="NZ_PCMW01000063.1"/>
</dbReference>
<protein>
    <recommendedName>
        <fullName evidence="3">Adenylosuccinate lyase</fullName>
    </recommendedName>
</protein>
<name>A0A2H3KWC9_9FLAO</name>
<proteinExistence type="predicted"/>
<evidence type="ECO:0000313" key="2">
    <source>
        <dbReference type="Proteomes" id="UP000220828"/>
    </source>
</evidence>
<dbReference type="OrthoDB" id="979487at2"/>
<dbReference type="EMBL" id="PCMW01000063">
    <property type="protein sequence ID" value="PDS23322.1"/>
    <property type="molecule type" value="Genomic_DNA"/>
</dbReference>
<accession>A0A2H3KWC9</accession>
<evidence type="ECO:0000313" key="1">
    <source>
        <dbReference type="EMBL" id="PDS23322.1"/>
    </source>
</evidence>
<dbReference type="AlphaFoldDB" id="A0A2H3KWC9"/>
<gene>
    <name evidence="1" type="ORF">B0A77_11055</name>
</gene>
<evidence type="ECO:0008006" key="3">
    <source>
        <dbReference type="Google" id="ProtNLM"/>
    </source>
</evidence>
<dbReference type="Proteomes" id="UP000220828">
    <property type="component" value="Unassembled WGS sequence"/>
</dbReference>
<sequence length="183" mass="21107">MVLKNNVDFTQKLHQITAHRASRDEIAALVLLDLKLLKATFEFATDFSNKNHFKGYWVLELVLMQNIELIIPYLDIFCNNLKNISVDKALRPAAKICMTLAYNLKINKKHQNIIIESCFDWLISDVKVATKAYSIRALFEFGKQHPWIYPELQAIIEQNFATESNAYKAVAKEVMTKISKSLK</sequence>
<organism evidence="1 2">
    <name type="scientific">Flavobacterium branchiophilum</name>
    <dbReference type="NCBI Taxonomy" id="55197"/>
    <lineage>
        <taxon>Bacteria</taxon>
        <taxon>Pseudomonadati</taxon>
        <taxon>Bacteroidota</taxon>
        <taxon>Flavobacteriia</taxon>
        <taxon>Flavobacteriales</taxon>
        <taxon>Flavobacteriaceae</taxon>
        <taxon>Flavobacterium</taxon>
    </lineage>
</organism>
<reference evidence="1 2" key="1">
    <citation type="submission" date="2017-09" db="EMBL/GenBank/DDBJ databases">
        <title>Whole genomes of Flavobacteriaceae.</title>
        <authorList>
            <person name="Stine C."/>
            <person name="Li C."/>
            <person name="Tadesse D."/>
        </authorList>
    </citation>
    <scope>NUCLEOTIDE SEQUENCE [LARGE SCALE GENOMIC DNA]</scope>
    <source>
        <strain evidence="1 2">ATCC 35036</strain>
    </source>
</reference>